<feature type="transmembrane region" description="Helical" evidence="1">
    <location>
        <begin position="106"/>
        <end position="129"/>
    </location>
</feature>
<name>A0AAV6XYT3_9LAMI</name>
<comment type="caution">
    <text evidence="2">The sequence shown here is derived from an EMBL/GenBank/DDBJ whole genome shotgun (WGS) entry which is preliminary data.</text>
</comment>
<dbReference type="EMBL" id="WHWC01000003">
    <property type="protein sequence ID" value="KAG8385564.1"/>
    <property type="molecule type" value="Genomic_DNA"/>
</dbReference>
<evidence type="ECO:0008006" key="4">
    <source>
        <dbReference type="Google" id="ProtNLM"/>
    </source>
</evidence>
<accession>A0AAV6XYT3</accession>
<proteinExistence type="predicted"/>
<feature type="transmembrane region" description="Helical" evidence="1">
    <location>
        <begin position="12"/>
        <end position="32"/>
    </location>
</feature>
<keyword evidence="1" id="KW-0472">Membrane</keyword>
<evidence type="ECO:0000313" key="3">
    <source>
        <dbReference type="Proteomes" id="UP000826271"/>
    </source>
</evidence>
<gene>
    <name evidence="2" type="ORF">BUALT_Bualt03G0058300</name>
</gene>
<evidence type="ECO:0000256" key="1">
    <source>
        <dbReference type="SAM" id="Phobius"/>
    </source>
</evidence>
<keyword evidence="1" id="KW-1133">Transmembrane helix</keyword>
<evidence type="ECO:0000313" key="2">
    <source>
        <dbReference type="EMBL" id="KAG8385564.1"/>
    </source>
</evidence>
<organism evidence="2 3">
    <name type="scientific">Buddleja alternifolia</name>
    <dbReference type="NCBI Taxonomy" id="168488"/>
    <lineage>
        <taxon>Eukaryota</taxon>
        <taxon>Viridiplantae</taxon>
        <taxon>Streptophyta</taxon>
        <taxon>Embryophyta</taxon>
        <taxon>Tracheophyta</taxon>
        <taxon>Spermatophyta</taxon>
        <taxon>Magnoliopsida</taxon>
        <taxon>eudicotyledons</taxon>
        <taxon>Gunneridae</taxon>
        <taxon>Pentapetalae</taxon>
        <taxon>asterids</taxon>
        <taxon>lamiids</taxon>
        <taxon>Lamiales</taxon>
        <taxon>Scrophulariaceae</taxon>
        <taxon>Buddlejeae</taxon>
        <taxon>Buddleja</taxon>
    </lineage>
</organism>
<reference evidence="2" key="1">
    <citation type="submission" date="2019-10" db="EMBL/GenBank/DDBJ databases">
        <authorList>
            <person name="Zhang R."/>
            <person name="Pan Y."/>
            <person name="Wang J."/>
            <person name="Ma R."/>
            <person name="Yu S."/>
        </authorList>
    </citation>
    <scope>NUCLEOTIDE SEQUENCE</scope>
    <source>
        <strain evidence="2">LA-IB0</strain>
        <tissue evidence="2">Leaf</tissue>
    </source>
</reference>
<dbReference type="Proteomes" id="UP000826271">
    <property type="component" value="Unassembled WGS sequence"/>
</dbReference>
<protein>
    <recommendedName>
        <fullName evidence="4">Tetraspanin</fullName>
    </recommendedName>
</protein>
<feature type="transmembrane region" description="Helical" evidence="1">
    <location>
        <begin position="52"/>
        <end position="74"/>
    </location>
</feature>
<sequence length="169" mass="18699">MVKNWLKISLKVLNSTTGLGGIAIVIYGVLMIKVWQPDEQGSSYHDFTFPWFFHAFLAVGIALCAITCLGHVAANTANFYCLSSALPKDQSGKFDDFKDFVKSSDYISKGVACLIFLIQGVSVLLATILRTRGTNDVDNYESEDEYVEPRHPLLSRSRSGLWSADPNIV</sequence>
<keyword evidence="1" id="KW-0812">Transmembrane</keyword>
<keyword evidence="3" id="KW-1185">Reference proteome</keyword>
<dbReference type="AlphaFoldDB" id="A0AAV6XYT3"/>